<name>D5STB0_PLAL2</name>
<feature type="region of interest" description="Disordered" evidence="1">
    <location>
        <begin position="1861"/>
        <end position="1882"/>
    </location>
</feature>
<dbReference type="InterPro" id="IPR050708">
    <property type="entry name" value="T6SS_VgrG/RHS"/>
</dbReference>
<evidence type="ECO:0000313" key="4">
    <source>
        <dbReference type="Proteomes" id="UP000002220"/>
    </source>
</evidence>
<reference evidence="3 4" key="1">
    <citation type="journal article" date="2010" name="Stand. Genomic Sci.">
        <title>Complete genome sequence of Planctomyces limnophilus type strain (Mu 290).</title>
        <authorList>
            <person name="Labutti K."/>
            <person name="Sikorski J."/>
            <person name="Schneider S."/>
            <person name="Nolan M."/>
            <person name="Lucas S."/>
            <person name="Glavina Del Rio T."/>
            <person name="Tice H."/>
            <person name="Cheng J.F."/>
            <person name="Goodwin L."/>
            <person name="Pitluck S."/>
            <person name="Liolios K."/>
            <person name="Ivanova N."/>
            <person name="Mavromatis K."/>
            <person name="Mikhailova N."/>
            <person name="Pati A."/>
            <person name="Chen A."/>
            <person name="Palaniappan K."/>
            <person name="Land M."/>
            <person name="Hauser L."/>
            <person name="Chang Y.J."/>
            <person name="Jeffries C.D."/>
            <person name="Tindall B.J."/>
            <person name="Rohde M."/>
            <person name="Goker M."/>
            <person name="Woyke T."/>
            <person name="Bristow J."/>
            <person name="Eisen J.A."/>
            <person name="Markowitz V."/>
            <person name="Hugenholtz P."/>
            <person name="Kyrpides N.C."/>
            <person name="Klenk H.P."/>
            <person name="Lapidus A."/>
        </authorList>
    </citation>
    <scope>NUCLEOTIDE SEQUENCE [LARGE SCALE GENOMIC DNA]</scope>
    <source>
        <strain evidence="4">ATCC 43296 / DSM 3776 / IFAM 1008 / Mu 290</strain>
    </source>
</reference>
<dbReference type="HOGENOM" id="CLU_001177_0_0_0"/>
<evidence type="ECO:0000313" key="3">
    <source>
        <dbReference type="EMBL" id="ADG66878.1"/>
    </source>
</evidence>
<feature type="domain" description="AMOP" evidence="2">
    <location>
        <begin position="1727"/>
        <end position="1882"/>
    </location>
</feature>
<keyword evidence="4" id="KW-1185">Reference proteome</keyword>
<gene>
    <name evidence="3" type="ordered locus">Plim_1036</name>
</gene>
<dbReference type="RefSeq" id="WP_013109309.1">
    <property type="nucleotide sequence ID" value="NC_014148.1"/>
</dbReference>
<dbReference type="SMART" id="SM00723">
    <property type="entry name" value="AMOP"/>
    <property type="match status" value="1"/>
</dbReference>
<dbReference type="eggNOG" id="COG3209">
    <property type="taxonomic scope" value="Bacteria"/>
</dbReference>
<dbReference type="PANTHER" id="PTHR32305:SF15">
    <property type="entry name" value="PROTEIN RHSA-RELATED"/>
    <property type="match status" value="1"/>
</dbReference>
<feature type="region of interest" description="Disordered" evidence="1">
    <location>
        <begin position="730"/>
        <end position="749"/>
    </location>
</feature>
<dbReference type="Pfam" id="PF03782">
    <property type="entry name" value="AMOP"/>
    <property type="match status" value="1"/>
</dbReference>
<dbReference type="InterPro" id="IPR031325">
    <property type="entry name" value="RHS_repeat"/>
</dbReference>
<dbReference type="PANTHER" id="PTHR32305">
    <property type="match status" value="1"/>
</dbReference>
<dbReference type="Proteomes" id="UP000002220">
    <property type="component" value="Chromosome"/>
</dbReference>
<sequence length="1882" mass="206596">MHQRSYTNQLTTPTNVGQGFGWLVFNWPHIVDGVEEVVVIRSSTSSLWFNKATPQFVPMFGSNSRLEHDTSAHVLRLTYADGVQFEFHDFIQTTSPSGAFARMVEAGGAITEVLSYTPTGKIAEIRRTGMVGAEVLTEAFVYTYDATSGNLTSATLRRELGSGGWEDVRRATYGYYDGTTANGSLSDLELVELEEPTSTGWELTQSMYYRYYKAGDIHGFAHALKYVIEPDTFQRMVNNSVDPLTTSNSILATYADNYFEYDEQKRVTLERVNGGSRTFEFAYTNRISNGASNAWATRTVETYPDGTELIVYSNTIGQPLIRDFSDGSDHWITAYHYDTDHRVLWEASPSAVLAYDDTAADLDIELKTDEGLISTTSYYTTTGSGAAAGFVSGKALQQGTAGDPVPQLSYEYTSRTAGGATVYPVSKMTRFRNDDGTGLIESTMSYTWYDGTTQMKQRSTTLPVIPTDQNGSGVAAANQEYFDDRGRMTWSMDERGYITHTVYDLATGAVVQKIQDVNTTIVSGAPAGWTTPTGGGLNLVTDLTVDDQGRTVLALSPVHFIDIEGTATVIRTASYAVYDDVNHVVYQARGWWNPATDSYELINPVVIVLHDAGGKVLERIQATASTTTGSLAEYVAATNSGGTVPLGGFPQLSYTRWVTYEYTDCCLAAFQRIYHTIPTSGTGVSGTNYDQTTYGYDAMKRRNRTVTPGGTISFQVFDARGLVSATYIGTNDDGATEQDPTGGGVDPDNNMVVIISNQYDGGTDGGDGNLTEVTQHVDASTIRVTSYGYDWRNRQVTTDGEIDYFAKKTYDNLDQVTLQQQYDTTILGNLIAQSETKFDNQGRTYQSIQYGVDPATGTIGNNLVSNTWYDASGNVVKSLPAGSSLFGKTTFDGIGRAIANYSGYGTDATYADIFDVINNTVLEQTETTYDSTSNVISITAKQRYHDAVATQTGVLGDPQTSPKARVTHTAAWADGIGRTQASANYGTNGGSSFTRPDTVPVRSDTVLVSSQVYDEAGNLFETADPAELVTRFAYDDAGREISRIQNPTSSSVFVGPVTDCDPSVDEDVTVLTTYTPDGQVATLTAVNATTGNQVTTYAYGSTLDDSDIAASFLKVAEIYPDSTGGSDQVEFTYNRQQQVTQLTDQGGTVHQYDFDLLGRQTQDRVTAFGTDVDDTVQRIETAFDERGLVIRITSWDNATVGSGTALNEVQTMYNDFGQAIQTFQAHDGEVELLSTPSVQMGYADGSDNTIRQTSLTYPNGRELTYSFGTSGSMPDQLSRVAAIIDDDSTHLVDYEYLGQRTFVISDSPEPGIQWTLVGSSDDPDTGDIYTGLDRFGRIKDNRWHKGGMDLDRIKYGYDRASNRIWRENPVATANSAEFDEIYCYDAIQRLKTMARGTLNVGHTALTSETFGQCWQLDATGNWQGFKETDNGSTWTLEQERTASEVNEITDITNSVGSAWAEPVYSSSGNMTTIPQGNNPTNKYSATYDAWNRLVTVEEEVESAMEVISLYQYDGRSYQIAATSSNGGDAPSVCNKYYSSRWQCIETTTAQAGPDIDVEYVWGLRNIDNCILRDRDVLTVGSQRLYALQDANWNVDAITNSLSIVTERYSFTPYGFPTALSSGFSPMAHTSPWDILASGYAMNLDIGYYSIRTRIMLPQMGLWAQRDTAKYIDGNNMYSYNGPINTTDPYGLTSKPANPFIFTPPLLPTPEQIKNFIDKLGKDIKNKSKELCEIECAAWAEWDATETPLDWSEKVQPCPCNQSSLETGKERVRWVESPTDVATHPGCKTCFRSLNTLPWLALVVPGQQCCFDDGGKLLTCGTGAGTVDYKHSIDNPIGHFLRDVYPYMVCEKAGMLDKYLERRPNNQGKDSDGNPCPQNPQKC</sequence>
<dbReference type="STRING" id="521674.Plim_1036"/>
<dbReference type="EMBL" id="CP001744">
    <property type="protein sequence ID" value="ADG66878.1"/>
    <property type="molecule type" value="Genomic_DNA"/>
</dbReference>
<dbReference type="PROSITE" id="PS50856">
    <property type="entry name" value="AMOP"/>
    <property type="match status" value="1"/>
</dbReference>
<evidence type="ECO:0000256" key="1">
    <source>
        <dbReference type="SAM" id="MobiDB-lite"/>
    </source>
</evidence>
<accession>D5STB0</accession>
<protein>
    <submittedName>
        <fullName evidence="3">AmoP</fullName>
    </submittedName>
</protein>
<dbReference type="InterPro" id="IPR005533">
    <property type="entry name" value="AMOP_dom"/>
</dbReference>
<evidence type="ECO:0000259" key="2">
    <source>
        <dbReference type="PROSITE" id="PS50856"/>
    </source>
</evidence>
<dbReference type="Gene3D" id="2.180.10.10">
    <property type="entry name" value="RHS repeat-associated core"/>
    <property type="match status" value="2"/>
</dbReference>
<organism evidence="3 4">
    <name type="scientific">Planctopirus limnophila (strain ATCC 43296 / DSM 3776 / IFAM 1008 / Mu 290)</name>
    <name type="common">Planctomyces limnophilus</name>
    <dbReference type="NCBI Taxonomy" id="521674"/>
    <lineage>
        <taxon>Bacteria</taxon>
        <taxon>Pseudomonadati</taxon>
        <taxon>Planctomycetota</taxon>
        <taxon>Planctomycetia</taxon>
        <taxon>Planctomycetales</taxon>
        <taxon>Planctomycetaceae</taxon>
        <taxon>Planctopirus</taxon>
    </lineage>
</organism>
<proteinExistence type="predicted"/>
<dbReference type="Pfam" id="PF05593">
    <property type="entry name" value="RHS_repeat"/>
    <property type="match status" value="1"/>
</dbReference>
<feature type="compositionally biased region" description="Basic and acidic residues" evidence="1">
    <location>
        <begin position="1861"/>
        <end position="1871"/>
    </location>
</feature>
<dbReference type="KEGG" id="plm:Plim_1036"/>